<dbReference type="Proteomes" id="UP000198310">
    <property type="component" value="Unassembled WGS sequence"/>
</dbReference>
<gene>
    <name evidence="2" type="ORF">SAMN06269173_10856</name>
</gene>
<proteinExistence type="predicted"/>
<organism evidence="2 3">
    <name type="scientific">Hymenobacter mucosus</name>
    <dbReference type="NCBI Taxonomy" id="1411120"/>
    <lineage>
        <taxon>Bacteria</taxon>
        <taxon>Pseudomonadati</taxon>
        <taxon>Bacteroidota</taxon>
        <taxon>Cytophagia</taxon>
        <taxon>Cytophagales</taxon>
        <taxon>Hymenobacteraceae</taxon>
        <taxon>Hymenobacter</taxon>
    </lineage>
</organism>
<reference evidence="3" key="1">
    <citation type="submission" date="2017-06" db="EMBL/GenBank/DDBJ databases">
        <authorList>
            <person name="Varghese N."/>
            <person name="Submissions S."/>
        </authorList>
    </citation>
    <scope>NUCLEOTIDE SEQUENCE [LARGE SCALE GENOMIC DNA]</scope>
    <source>
        <strain evidence="3">DSM 28041</strain>
    </source>
</reference>
<feature type="domain" description="Hypervirulence associated protein TUDOR" evidence="1">
    <location>
        <begin position="16"/>
        <end position="77"/>
    </location>
</feature>
<name>A0A238ZJM2_9BACT</name>
<evidence type="ECO:0000259" key="1">
    <source>
        <dbReference type="Pfam" id="PF11160"/>
    </source>
</evidence>
<evidence type="ECO:0000313" key="2">
    <source>
        <dbReference type="EMBL" id="SNR82893.1"/>
    </source>
</evidence>
<keyword evidence="3" id="KW-1185">Reference proteome</keyword>
<accession>A0A238ZJM2</accession>
<protein>
    <recommendedName>
        <fullName evidence="1">Hypervirulence associated protein TUDOR domain-containing protein</fullName>
    </recommendedName>
</protein>
<dbReference type="RefSeq" id="WP_236704814.1">
    <property type="nucleotide sequence ID" value="NZ_FZNS01000008.1"/>
</dbReference>
<dbReference type="AlphaFoldDB" id="A0A238ZJM2"/>
<evidence type="ECO:0000313" key="3">
    <source>
        <dbReference type="Proteomes" id="UP000198310"/>
    </source>
</evidence>
<dbReference type="Pfam" id="PF11160">
    <property type="entry name" value="Hva1_TUDOR"/>
    <property type="match status" value="1"/>
</dbReference>
<dbReference type="InterPro" id="IPR021331">
    <property type="entry name" value="Hva1_TUDOR"/>
</dbReference>
<dbReference type="EMBL" id="FZNS01000008">
    <property type="protein sequence ID" value="SNR82893.1"/>
    <property type="molecule type" value="Genomic_DNA"/>
</dbReference>
<sequence length="85" mass="9432">MCIILHSFTYLLMRKGTNVSWKYGTGTATGKIEETHKESVTRKLQGAEITRHGTPDNPAFLIVQENGDRVLKLQSEVKATSAAKK</sequence>